<proteinExistence type="predicted"/>
<dbReference type="InterPro" id="IPR018958">
    <property type="entry name" value="Knr4/Smi1-like_dom"/>
</dbReference>
<feature type="domain" description="Knr4/Smi1-like" evidence="1">
    <location>
        <begin position="64"/>
        <end position="145"/>
    </location>
</feature>
<reference evidence="2 3" key="1">
    <citation type="submission" date="2016-08" db="EMBL/GenBank/DDBJ databases">
        <title>Genome sequencing of Paenibacillus sp. TI45-13ar, isolated from Korean traditional nuruk.</title>
        <authorList>
            <person name="Kim S.-J."/>
        </authorList>
    </citation>
    <scope>NUCLEOTIDE SEQUENCE [LARGE SCALE GENOMIC DNA]</scope>
    <source>
        <strain evidence="2 3">TI45-13ar</strain>
    </source>
</reference>
<accession>A0A1E3L5P9</accession>
<dbReference type="Pfam" id="PF09346">
    <property type="entry name" value="SMI1_KNR4"/>
    <property type="match status" value="1"/>
</dbReference>
<evidence type="ECO:0000313" key="2">
    <source>
        <dbReference type="EMBL" id="ODP29088.1"/>
    </source>
</evidence>
<dbReference type="STRING" id="1886670.PTI45_01599"/>
<comment type="caution">
    <text evidence="2">The sequence shown here is derived from an EMBL/GenBank/DDBJ whole genome shotgun (WGS) entry which is preliminary data.</text>
</comment>
<protein>
    <recommendedName>
        <fullName evidence="1">Knr4/Smi1-like domain-containing protein</fullName>
    </recommendedName>
</protein>
<evidence type="ECO:0000313" key="3">
    <source>
        <dbReference type="Proteomes" id="UP000094578"/>
    </source>
</evidence>
<gene>
    <name evidence="2" type="ORF">PTI45_01599</name>
</gene>
<evidence type="ECO:0000259" key="1">
    <source>
        <dbReference type="Pfam" id="PF09346"/>
    </source>
</evidence>
<dbReference type="EMBL" id="MDER01000032">
    <property type="protein sequence ID" value="ODP29088.1"/>
    <property type="molecule type" value="Genomic_DNA"/>
</dbReference>
<keyword evidence="3" id="KW-1185">Reference proteome</keyword>
<organism evidence="2 3">
    <name type="scientific">Paenibacillus nuruki</name>
    <dbReference type="NCBI Taxonomy" id="1886670"/>
    <lineage>
        <taxon>Bacteria</taxon>
        <taxon>Bacillati</taxon>
        <taxon>Bacillota</taxon>
        <taxon>Bacilli</taxon>
        <taxon>Bacillales</taxon>
        <taxon>Paenibacillaceae</taxon>
        <taxon>Paenibacillus</taxon>
    </lineage>
</organism>
<name>A0A1E3L5P9_9BACL</name>
<dbReference type="RefSeq" id="WP_069327032.1">
    <property type="nucleotide sequence ID" value="NZ_MDER01000032.1"/>
</dbReference>
<sequence length="201" mass="22874">MKTLEQALSTFVETHRTFELQGHFTPIQPDTLQQQWPDNIPSSAELDYYLSRYQPNDILIETGFAPIIFWSIDQLQQALIGYRWVGMSEPFEASDTWPSHWVIIADDLGKGKPILVDTHQEGTPVYAGYDAGNPFLIASNLADFFTAMTAWIEVVYGSFDVFEITDDDSVVLPEFDAQLKVALEPILGVELFAHFYDYFYG</sequence>
<dbReference type="Proteomes" id="UP000094578">
    <property type="component" value="Unassembled WGS sequence"/>
</dbReference>
<dbReference type="AlphaFoldDB" id="A0A1E3L5P9"/>